<dbReference type="AlphaFoldDB" id="A0AAJ6HUW6"/>
<feature type="region of interest" description="Disordered" evidence="1">
    <location>
        <begin position="14"/>
        <end position="33"/>
    </location>
</feature>
<proteinExistence type="predicted"/>
<dbReference type="KEGG" id="mprn:Q3V37_29520"/>
<name>A0AAJ6HUW6_9ACTN</name>
<dbReference type="EMBL" id="CP130472">
    <property type="protein sequence ID" value="WLS45453.1"/>
    <property type="molecule type" value="Genomic_DNA"/>
</dbReference>
<gene>
    <name evidence="2" type="ORF">Q3V37_29520</name>
</gene>
<accession>A0AAJ6HUW6</accession>
<evidence type="ECO:0000313" key="2">
    <source>
        <dbReference type="EMBL" id="WLS45453.1"/>
    </source>
</evidence>
<protein>
    <submittedName>
        <fullName evidence="2">Uncharacterized protein</fullName>
    </submittedName>
</protein>
<sequence>MSFGLVLLPEPIGPSSLEASGGERKNTGEPSDPQAWDAIVAGVRDILGEVVLGQDGPTRTLIHQPSGIIVRHRAGEAAVDLPCWPDHETDATWLVEAVYGIGHVVEDATGLVAYAPQLGVPLTEAESRVDDALDALTESDLTCVWPRDGFAVYFTGTATLADAAQCLKRMVVAEERDRLTVQGPESPPMEVTFAAGPGISHEAAFFAKKSGTPEMATHDRRFLVTFDDFEEVIDEMNTLIDVSLHLQDITRGYVVRSWNREVSPPFDEDPTDGS</sequence>
<organism evidence="2 3">
    <name type="scientific">Micromonospora profundi</name>
    <dbReference type="NCBI Taxonomy" id="1420889"/>
    <lineage>
        <taxon>Bacteria</taxon>
        <taxon>Bacillati</taxon>
        <taxon>Actinomycetota</taxon>
        <taxon>Actinomycetes</taxon>
        <taxon>Micromonosporales</taxon>
        <taxon>Micromonosporaceae</taxon>
        <taxon>Micromonospora</taxon>
    </lineage>
</organism>
<keyword evidence="3" id="KW-1185">Reference proteome</keyword>
<dbReference type="RefSeq" id="WP_306272373.1">
    <property type="nucleotide sequence ID" value="NZ_CP130472.1"/>
</dbReference>
<reference evidence="2 3" key="1">
    <citation type="submission" date="2023-07" db="EMBL/GenBank/DDBJ databases">
        <title>Micromonospora profundi TRM 95458 converts glycerol to a new osmotic compound.</title>
        <authorList>
            <person name="Lu D."/>
        </authorList>
    </citation>
    <scope>NUCLEOTIDE SEQUENCE [LARGE SCALE GENOMIC DNA]</scope>
    <source>
        <strain evidence="2 3">TRM95458</strain>
    </source>
</reference>
<dbReference type="Proteomes" id="UP001235874">
    <property type="component" value="Chromosome"/>
</dbReference>
<evidence type="ECO:0000256" key="1">
    <source>
        <dbReference type="SAM" id="MobiDB-lite"/>
    </source>
</evidence>
<evidence type="ECO:0000313" key="3">
    <source>
        <dbReference type="Proteomes" id="UP001235874"/>
    </source>
</evidence>